<comment type="caution">
    <text evidence="7">The sequence shown here is derived from an EMBL/GenBank/DDBJ whole genome shotgun (WGS) entry which is preliminary data.</text>
</comment>
<feature type="transmembrane region" description="Helical" evidence="5">
    <location>
        <begin position="404"/>
        <end position="426"/>
    </location>
</feature>
<dbReference type="AlphaFoldDB" id="A0AAW0XYC4"/>
<feature type="transmembrane region" description="Helical" evidence="5">
    <location>
        <begin position="484"/>
        <end position="509"/>
    </location>
</feature>
<feature type="transmembrane region" description="Helical" evidence="5">
    <location>
        <begin position="199"/>
        <end position="219"/>
    </location>
</feature>
<evidence type="ECO:0000256" key="2">
    <source>
        <dbReference type="ARBA" id="ARBA00022692"/>
    </source>
</evidence>
<dbReference type="Pfam" id="PF00083">
    <property type="entry name" value="Sugar_tr"/>
    <property type="match status" value="1"/>
</dbReference>
<sequence>FAWRNTCFPWQFVGRCLHWQCVGRCFYWRCALRYSHWRCVGQYSHWRYVGRCFYWRIDKDCSRRNQMDFDDVLGEVGSFGRYQKTMIFFFLLPMSFFNAFMMNQLLFQVVVPDHWCHVQGRETSGLDWDQWRNLTIPRWNSSTGYSSCLMYQLAQSEGTSRNISHSTQTQVCSSGWDFDSSQFEATLATTNGWFCEKAIFLQHVLALNMVGNALGTLVLPHIGDKYLGRRMILRISLVIYIVFTVPQVWISNASLHMLLRFLAGFGNHTYNLVPYVIVLEVIASGRRSLTTALFYGAWTTGMCFTALVAFLVPHWQYLALLSCLPPLIALLLLRLIPESPRWLISKGRVEECIDILLQIAMTNGREEVSKEGLRESLEAMSLKQEEELGIHHVLRYPRLRLRTILVLLMAFCIYTTYGVVLMGINVMPSNYFVSHFLSSVFQFPSNLTGWVSIQYLGRRNTCIITLTLATLFCITASFCLHDEWALVLVTGVLKLCFSMTLQSMFILVSEIFPTPVRSSGLGLYLVFGLWPMAISPYILHSGTGTNFHYLVLTGLLLTALVSCILLPETLGLSLPQSFEEAEELGTGRPLIACINHWNLHRYTVTPSDDTELYTMQISDTETMNIS</sequence>
<feature type="non-terminal residue" evidence="7">
    <location>
        <position position="1"/>
    </location>
</feature>
<dbReference type="InterPro" id="IPR005828">
    <property type="entry name" value="MFS_sugar_transport-like"/>
</dbReference>
<dbReference type="GO" id="GO:0016020">
    <property type="term" value="C:membrane"/>
    <property type="evidence" value="ECO:0007669"/>
    <property type="project" value="UniProtKB-SubCell"/>
</dbReference>
<dbReference type="PANTHER" id="PTHR24064">
    <property type="entry name" value="SOLUTE CARRIER FAMILY 22 MEMBER"/>
    <property type="match status" value="1"/>
</dbReference>
<organism evidence="7 8">
    <name type="scientific">Cherax quadricarinatus</name>
    <name type="common">Australian red claw crayfish</name>
    <dbReference type="NCBI Taxonomy" id="27406"/>
    <lineage>
        <taxon>Eukaryota</taxon>
        <taxon>Metazoa</taxon>
        <taxon>Ecdysozoa</taxon>
        <taxon>Arthropoda</taxon>
        <taxon>Crustacea</taxon>
        <taxon>Multicrustacea</taxon>
        <taxon>Malacostraca</taxon>
        <taxon>Eumalacostraca</taxon>
        <taxon>Eucarida</taxon>
        <taxon>Decapoda</taxon>
        <taxon>Pleocyemata</taxon>
        <taxon>Astacidea</taxon>
        <taxon>Parastacoidea</taxon>
        <taxon>Parastacidae</taxon>
        <taxon>Cherax</taxon>
    </lineage>
</organism>
<accession>A0AAW0XYC4</accession>
<evidence type="ECO:0000256" key="1">
    <source>
        <dbReference type="ARBA" id="ARBA00004141"/>
    </source>
</evidence>
<evidence type="ECO:0000256" key="3">
    <source>
        <dbReference type="ARBA" id="ARBA00022989"/>
    </source>
</evidence>
<keyword evidence="4 5" id="KW-0472">Membrane</keyword>
<dbReference type="EMBL" id="JARKIK010000011">
    <property type="protein sequence ID" value="KAK8748804.1"/>
    <property type="molecule type" value="Genomic_DNA"/>
</dbReference>
<name>A0AAW0XYC4_CHEQU</name>
<dbReference type="Gene3D" id="1.20.1250.20">
    <property type="entry name" value="MFS general substrate transporter like domains"/>
    <property type="match status" value="1"/>
</dbReference>
<evidence type="ECO:0000313" key="8">
    <source>
        <dbReference type="Proteomes" id="UP001445076"/>
    </source>
</evidence>
<reference evidence="7 8" key="1">
    <citation type="journal article" date="2024" name="BMC Genomics">
        <title>Genome assembly of redclaw crayfish (Cherax quadricarinatus) provides insights into its immune adaptation and hypoxia tolerance.</title>
        <authorList>
            <person name="Liu Z."/>
            <person name="Zheng J."/>
            <person name="Li H."/>
            <person name="Fang K."/>
            <person name="Wang S."/>
            <person name="He J."/>
            <person name="Zhou D."/>
            <person name="Weng S."/>
            <person name="Chi M."/>
            <person name="Gu Z."/>
            <person name="He J."/>
            <person name="Li F."/>
            <person name="Wang M."/>
        </authorList>
    </citation>
    <scope>NUCLEOTIDE SEQUENCE [LARGE SCALE GENOMIC DNA]</scope>
    <source>
        <strain evidence="7">ZL_2023a</strain>
    </source>
</reference>
<dbReference type="GO" id="GO:0022857">
    <property type="term" value="F:transmembrane transporter activity"/>
    <property type="evidence" value="ECO:0007669"/>
    <property type="project" value="InterPro"/>
</dbReference>
<feature type="transmembrane region" description="Helical" evidence="5">
    <location>
        <begin position="292"/>
        <end position="311"/>
    </location>
</feature>
<evidence type="ECO:0000256" key="5">
    <source>
        <dbReference type="SAM" id="Phobius"/>
    </source>
</evidence>
<dbReference type="InterPro" id="IPR020846">
    <property type="entry name" value="MFS_dom"/>
</dbReference>
<proteinExistence type="predicted"/>
<feature type="transmembrane region" description="Helical" evidence="5">
    <location>
        <begin position="546"/>
        <end position="566"/>
    </location>
</feature>
<dbReference type="InterPro" id="IPR036259">
    <property type="entry name" value="MFS_trans_sf"/>
</dbReference>
<dbReference type="Proteomes" id="UP001445076">
    <property type="component" value="Unassembled WGS sequence"/>
</dbReference>
<keyword evidence="8" id="KW-1185">Reference proteome</keyword>
<evidence type="ECO:0000313" key="7">
    <source>
        <dbReference type="EMBL" id="KAK8748807.1"/>
    </source>
</evidence>
<evidence type="ECO:0000259" key="6">
    <source>
        <dbReference type="PROSITE" id="PS50850"/>
    </source>
</evidence>
<feature type="domain" description="Major facilitator superfamily (MFS) profile" evidence="6">
    <location>
        <begin position="87"/>
        <end position="570"/>
    </location>
</feature>
<feature type="transmembrane region" description="Helical" evidence="5">
    <location>
        <begin position="87"/>
        <end position="107"/>
    </location>
</feature>
<dbReference type="EMBL" id="JARKIK010000011">
    <property type="protein sequence ID" value="KAK8748807.1"/>
    <property type="molecule type" value="Genomic_DNA"/>
</dbReference>
<keyword evidence="2 5" id="KW-0812">Transmembrane</keyword>
<feature type="transmembrane region" description="Helical" evidence="5">
    <location>
        <begin position="521"/>
        <end position="540"/>
    </location>
</feature>
<evidence type="ECO:0000256" key="4">
    <source>
        <dbReference type="ARBA" id="ARBA00023136"/>
    </source>
</evidence>
<feature type="transmembrane region" description="Helical" evidence="5">
    <location>
        <begin position="269"/>
        <end position="285"/>
    </location>
</feature>
<protein>
    <recommendedName>
        <fullName evidence="6">Major facilitator superfamily (MFS) profile domain-containing protein</fullName>
    </recommendedName>
</protein>
<feature type="transmembrane region" description="Helical" evidence="5">
    <location>
        <begin position="231"/>
        <end position="249"/>
    </location>
</feature>
<keyword evidence="3 5" id="KW-1133">Transmembrane helix</keyword>
<reference evidence="7" key="2">
    <citation type="submission" date="2024-01" db="EMBL/GenBank/DDBJ databases">
        <authorList>
            <person name="He J."/>
            <person name="Wang M."/>
            <person name="Zheng J."/>
            <person name="Liu Z."/>
        </authorList>
    </citation>
    <scope>NUCLEOTIDE SEQUENCE</scope>
    <source>
        <strain evidence="7">ZL_2023a</strain>
        <tissue evidence="7">Muscle</tissue>
    </source>
</reference>
<dbReference type="EMBL" id="JARKIK010000011">
    <property type="protein sequence ID" value="KAK8748806.1"/>
    <property type="molecule type" value="Genomic_DNA"/>
</dbReference>
<comment type="subcellular location">
    <subcellularLocation>
        <location evidence="1">Membrane</location>
        <topology evidence="1">Multi-pass membrane protein</topology>
    </subcellularLocation>
</comment>
<dbReference type="PROSITE" id="PS50850">
    <property type="entry name" value="MFS"/>
    <property type="match status" value="1"/>
</dbReference>
<gene>
    <name evidence="7" type="ORF">OTU49_016010</name>
</gene>
<feature type="transmembrane region" description="Helical" evidence="5">
    <location>
        <begin position="460"/>
        <end position="478"/>
    </location>
</feature>
<dbReference type="SUPFAM" id="SSF103473">
    <property type="entry name" value="MFS general substrate transporter"/>
    <property type="match status" value="1"/>
</dbReference>
<feature type="transmembrane region" description="Helical" evidence="5">
    <location>
        <begin position="317"/>
        <end position="336"/>
    </location>
</feature>